<dbReference type="InterPro" id="IPR010380">
    <property type="entry name" value="DUF975"/>
</dbReference>
<dbReference type="Proteomes" id="UP000661691">
    <property type="component" value="Unassembled WGS sequence"/>
</dbReference>
<gene>
    <name evidence="2" type="ORF">IC620_04035</name>
</gene>
<feature type="transmembrane region" description="Helical" evidence="1">
    <location>
        <begin position="171"/>
        <end position="195"/>
    </location>
</feature>
<feature type="transmembrane region" description="Helical" evidence="1">
    <location>
        <begin position="65"/>
        <end position="85"/>
    </location>
</feature>
<dbReference type="PANTHER" id="PTHR40076">
    <property type="entry name" value="MEMBRANE PROTEIN-RELATED"/>
    <property type="match status" value="1"/>
</dbReference>
<evidence type="ECO:0000313" key="3">
    <source>
        <dbReference type="Proteomes" id="UP000661691"/>
    </source>
</evidence>
<organism evidence="2 3">
    <name type="scientific">Polycladospora coralii</name>
    <dbReference type="NCBI Taxonomy" id="2771432"/>
    <lineage>
        <taxon>Bacteria</taxon>
        <taxon>Bacillati</taxon>
        <taxon>Bacillota</taxon>
        <taxon>Bacilli</taxon>
        <taxon>Bacillales</taxon>
        <taxon>Thermoactinomycetaceae</taxon>
        <taxon>Polycladospora</taxon>
    </lineage>
</organism>
<dbReference type="RefSeq" id="WP_191141594.1">
    <property type="nucleotide sequence ID" value="NZ_JACXAH010000004.1"/>
</dbReference>
<reference evidence="2" key="1">
    <citation type="submission" date="2020-09" db="EMBL/GenBank/DDBJ databases">
        <title>A novel bacterium of genus Hazenella, isolated from South China Sea.</title>
        <authorList>
            <person name="Huang H."/>
            <person name="Mo K."/>
            <person name="Hu Y."/>
        </authorList>
    </citation>
    <scope>NUCLEOTIDE SEQUENCE</scope>
    <source>
        <strain evidence="2">IB182357</strain>
    </source>
</reference>
<dbReference type="PANTHER" id="PTHR40076:SF1">
    <property type="entry name" value="MEMBRANE PROTEIN"/>
    <property type="match status" value="1"/>
</dbReference>
<dbReference type="Pfam" id="PF06161">
    <property type="entry name" value="DUF975"/>
    <property type="match status" value="1"/>
</dbReference>
<comment type="caution">
    <text evidence="2">The sequence shown here is derived from an EMBL/GenBank/DDBJ whole genome shotgun (WGS) entry which is preliminary data.</text>
</comment>
<evidence type="ECO:0000256" key="1">
    <source>
        <dbReference type="SAM" id="Phobius"/>
    </source>
</evidence>
<accession>A0A926N579</accession>
<keyword evidence="1" id="KW-0812">Transmembrane</keyword>
<dbReference type="AlphaFoldDB" id="A0A926N579"/>
<feature type="transmembrane region" description="Helical" evidence="1">
    <location>
        <begin position="21"/>
        <end position="45"/>
    </location>
</feature>
<dbReference type="EMBL" id="JACXAH010000004">
    <property type="protein sequence ID" value="MBD1371524.1"/>
    <property type="molecule type" value="Genomic_DNA"/>
</dbReference>
<proteinExistence type="predicted"/>
<name>A0A926N579_9BACL</name>
<sequence length="217" mass="24738">MNRLKRSDLKRLGLDALKGNWGTVIGSLFILIAIYGAIAILFILIGGTPDPNKIFTKFDGFNLVSQLLTTGAFQLGFIAIFMHIARQQKVSVSILFKYYKSGNLYVKSLIWYILYSIYLLLWTLLLIIPGFIKSYSYAMSSYILNDNPELSANQAITQSRKMMDGHKLDLFLLHLSFIGWIILGIITFGIGFIWITPYMQATEAMFYRNLKGELHNQ</sequence>
<keyword evidence="3" id="KW-1185">Reference proteome</keyword>
<keyword evidence="1" id="KW-0472">Membrane</keyword>
<evidence type="ECO:0000313" key="2">
    <source>
        <dbReference type="EMBL" id="MBD1371524.1"/>
    </source>
</evidence>
<feature type="transmembrane region" description="Helical" evidence="1">
    <location>
        <begin position="109"/>
        <end position="132"/>
    </location>
</feature>
<protein>
    <submittedName>
        <fullName evidence="2">DUF975 family protein</fullName>
    </submittedName>
</protein>
<keyword evidence="1" id="KW-1133">Transmembrane helix</keyword>